<evidence type="ECO:0000313" key="2">
    <source>
        <dbReference type="EMBL" id="RUS69199.1"/>
    </source>
</evidence>
<comment type="caution">
    <text evidence="2">The sequence shown here is derived from an EMBL/GenBank/DDBJ whole genome shotgun (WGS) entry which is preliminary data.</text>
</comment>
<feature type="compositionally biased region" description="Polar residues" evidence="1">
    <location>
        <begin position="384"/>
        <end position="397"/>
    </location>
</feature>
<feature type="region of interest" description="Disordered" evidence="1">
    <location>
        <begin position="280"/>
        <end position="342"/>
    </location>
</feature>
<dbReference type="OrthoDB" id="6429739at2759"/>
<feature type="region of interest" description="Disordered" evidence="1">
    <location>
        <begin position="23"/>
        <end position="89"/>
    </location>
</feature>
<sequence length="833" mass="92308">MEKASPFSKGGVFEVYERRHLSPLQSFDEGNDPEEPCLPEVESDHGNTRRHFSSVHSSEESQENDPEGLCLPEVEPDRSVRSDEGYATHRRRCYRLGHRLATNQLDKGDNHFIHSSHSDSSSGSNTVFKDTNRYGEPAKSDSSSSLRISSDDEEVGQPRPLSDFPTRVYTPSPSPGGTPTGAELKAGTHFSYSLPPLSSNVGEHLLLSYGPHGTMTRQSNDTKFDPSEPLANESSVFLTSPADVHGHRLDERSLFPQLLTNVRGDRSDGKSHILRLPHTTYGDISNHKSHIQKSPNDFDGVSSNDKSHILRSFDEIDDEGSNERSVLLSSPDDGDGNISNEKRPLISSLNNVYKHTPNKISPFPRATDDVYADKSNEKSPILRSPSNIDGNRPNQRSPFRPANDIDEDRSGIKSSSSPDICENFFSKTPLSMASFSRALVHKPGQSSPGGADTPSKGSPRSLRSNRSLTRRINQRPLVYQNGQVSSSLPLSLNLGSRPGFYIPKRALNDIDKESIQIRQKKQPFPRSKDEYTELRPAIEQYKRQQDEENQGRQPRHHLDLFMGEQKQNKYANEAMPVTNIGTHLTQSSPNNSLGRSKLRGENGPMFRGEAGGVDDTIYSTKTGDGDYTMSKDKERYNGDSMYKDKTGNIGNSLFRDKADNGDGGALYKDKEGDENISMYKDKERDIDDAIYKDKVNDGNDGDETMYKTEADNGNTSAYRNSAHALSRSRFSPDAGEDTSQFSSMSSCYSLADNLNKLGRHGDGPMDFGHLKSAMKQSSQGDGQGPRRRSIFNTVLRRVSIHRRDSTPAGRIATFLFGPDDRGKGKDKGSISGE</sequence>
<feature type="compositionally biased region" description="Basic and acidic residues" evidence="1">
    <location>
        <begin position="130"/>
        <end position="139"/>
    </location>
</feature>
<feature type="compositionally biased region" description="Basic and acidic residues" evidence="1">
    <location>
        <begin position="366"/>
        <end position="377"/>
    </location>
</feature>
<dbReference type="AlphaFoldDB" id="A0A3S1AWL8"/>
<feature type="region of interest" description="Disordered" evidence="1">
    <location>
        <begin position="811"/>
        <end position="833"/>
    </location>
</feature>
<feature type="region of interest" description="Disordered" evidence="1">
    <location>
        <begin position="440"/>
        <end position="475"/>
    </location>
</feature>
<feature type="compositionally biased region" description="Basic and acidic residues" evidence="1">
    <location>
        <begin position="305"/>
        <end position="314"/>
    </location>
</feature>
<feature type="compositionally biased region" description="Basic and acidic residues" evidence="1">
    <location>
        <begin position="75"/>
        <end position="87"/>
    </location>
</feature>
<dbReference type="Proteomes" id="UP000271974">
    <property type="component" value="Unassembled WGS sequence"/>
</dbReference>
<name>A0A3S1AWL8_ELYCH</name>
<feature type="region of interest" description="Disordered" evidence="1">
    <location>
        <begin position="760"/>
        <end position="789"/>
    </location>
</feature>
<feature type="region of interest" description="Disordered" evidence="1">
    <location>
        <begin position="111"/>
        <end position="182"/>
    </location>
</feature>
<proteinExistence type="predicted"/>
<keyword evidence="3" id="KW-1185">Reference proteome</keyword>
<feature type="compositionally biased region" description="Low complexity" evidence="1">
    <location>
        <begin position="458"/>
        <end position="467"/>
    </location>
</feature>
<dbReference type="EMBL" id="RQTK01001783">
    <property type="protein sequence ID" value="RUS69199.1"/>
    <property type="molecule type" value="Genomic_DNA"/>
</dbReference>
<feature type="compositionally biased region" description="Basic and acidic residues" evidence="1">
    <location>
        <begin position="818"/>
        <end position="833"/>
    </location>
</feature>
<feature type="region of interest" description="Disordered" evidence="1">
    <location>
        <begin position="712"/>
        <end position="738"/>
    </location>
</feature>
<organism evidence="2 3">
    <name type="scientific">Elysia chlorotica</name>
    <name type="common">Eastern emerald elysia</name>
    <name type="synonym">Sea slug</name>
    <dbReference type="NCBI Taxonomy" id="188477"/>
    <lineage>
        <taxon>Eukaryota</taxon>
        <taxon>Metazoa</taxon>
        <taxon>Spiralia</taxon>
        <taxon>Lophotrochozoa</taxon>
        <taxon>Mollusca</taxon>
        <taxon>Gastropoda</taxon>
        <taxon>Heterobranchia</taxon>
        <taxon>Euthyneura</taxon>
        <taxon>Panpulmonata</taxon>
        <taxon>Sacoglossa</taxon>
        <taxon>Placobranchoidea</taxon>
        <taxon>Plakobranchidae</taxon>
        <taxon>Elysia</taxon>
    </lineage>
</organism>
<evidence type="ECO:0000256" key="1">
    <source>
        <dbReference type="SAM" id="MobiDB-lite"/>
    </source>
</evidence>
<evidence type="ECO:0000313" key="3">
    <source>
        <dbReference type="Proteomes" id="UP000271974"/>
    </source>
</evidence>
<feature type="region of interest" description="Disordered" evidence="1">
    <location>
        <begin position="355"/>
        <end position="418"/>
    </location>
</feature>
<reference evidence="2 3" key="1">
    <citation type="submission" date="2019-01" db="EMBL/GenBank/DDBJ databases">
        <title>A draft genome assembly of the solar-powered sea slug Elysia chlorotica.</title>
        <authorList>
            <person name="Cai H."/>
            <person name="Li Q."/>
            <person name="Fang X."/>
            <person name="Li J."/>
            <person name="Curtis N.E."/>
            <person name="Altenburger A."/>
            <person name="Shibata T."/>
            <person name="Feng M."/>
            <person name="Maeda T."/>
            <person name="Schwartz J.A."/>
            <person name="Shigenobu S."/>
            <person name="Lundholm N."/>
            <person name="Nishiyama T."/>
            <person name="Yang H."/>
            <person name="Hasebe M."/>
            <person name="Li S."/>
            <person name="Pierce S.K."/>
            <person name="Wang J."/>
        </authorList>
    </citation>
    <scope>NUCLEOTIDE SEQUENCE [LARGE SCALE GENOMIC DNA]</scope>
    <source>
        <strain evidence="2">EC2010</strain>
        <tissue evidence="2">Whole organism of an adult</tissue>
    </source>
</reference>
<accession>A0A3S1AWL8</accession>
<protein>
    <submittedName>
        <fullName evidence="2">Uncharacterized protein</fullName>
    </submittedName>
</protein>
<gene>
    <name evidence="2" type="ORF">EGW08_023039</name>
</gene>